<gene>
    <name evidence="2" type="ORF">ACFPU1_15120</name>
</gene>
<reference evidence="3" key="1">
    <citation type="journal article" date="2019" name="Int. J. Syst. Evol. Microbiol.">
        <title>The Global Catalogue of Microorganisms (GCM) 10K type strain sequencing project: providing services to taxonomists for standard genome sequencing and annotation.</title>
        <authorList>
            <consortium name="The Broad Institute Genomics Platform"/>
            <consortium name="The Broad Institute Genome Sequencing Center for Infectious Disease"/>
            <person name="Wu L."/>
            <person name="Ma J."/>
        </authorList>
    </citation>
    <scope>NUCLEOTIDE SEQUENCE [LARGE SCALE GENOMIC DNA]</scope>
    <source>
        <strain evidence="3">CECT 7184</strain>
    </source>
</reference>
<organism evidence="2 3">
    <name type="scientific">Thalassorhabdus alkalitolerans</name>
    <dbReference type="NCBI Taxonomy" id="2282697"/>
    <lineage>
        <taxon>Bacteria</taxon>
        <taxon>Bacillati</taxon>
        <taxon>Bacillota</taxon>
        <taxon>Bacilli</taxon>
        <taxon>Bacillales</taxon>
        <taxon>Bacillaceae</taxon>
        <taxon>Thalassorhabdus</taxon>
    </lineage>
</organism>
<name>A0ABW0YRR2_9BACI</name>
<dbReference type="Proteomes" id="UP001596142">
    <property type="component" value="Unassembled WGS sequence"/>
</dbReference>
<proteinExistence type="predicted"/>
<evidence type="ECO:0008006" key="4">
    <source>
        <dbReference type="Google" id="ProtNLM"/>
    </source>
</evidence>
<feature type="region of interest" description="Disordered" evidence="1">
    <location>
        <begin position="594"/>
        <end position="623"/>
    </location>
</feature>
<accession>A0ABW0YRR2</accession>
<feature type="region of interest" description="Disordered" evidence="1">
    <location>
        <begin position="1"/>
        <end position="24"/>
    </location>
</feature>
<dbReference type="RefSeq" id="WP_385942623.1">
    <property type="nucleotide sequence ID" value="NZ_JBHSOZ010000010.1"/>
</dbReference>
<evidence type="ECO:0000256" key="1">
    <source>
        <dbReference type="SAM" id="MobiDB-lite"/>
    </source>
</evidence>
<dbReference type="EMBL" id="JBHSOZ010000010">
    <property type="protein sequence ID" value="MFC5714080.1"/>
    <property type="molecule type" value="Genomic_DNA"/>
</dbReference>
<evidence type="ECO:0000313" key="3">
    <source>
        <dbReference type="Proteomes" id="UP001596142"/>
    </source>
</evidence>
<comment type="caution">
    <text evidence="2">The sequence shown here is derived from an EMBL/GenBank/DDBJ whole genome shotgun (WGS) entry which is preliminary data.</text>
</comment>
<keyword evidence="3" id="KW-1185">Reference proteome</keyword>
<evidence type="ECO:0000313" key="2">
    <source>
        <dbReference type="EMBL" id="MFC5714080.1"/>
    </source>
</evidence>
<sequence>MDVGHISGAHVSTQREAAHSVQKGEVHRAVVTERLSHNEAVVHMKGQEVRVQFEVTLPKHDRVTVEVAGRADEGQGKILVKALPDETGRQSQRDTGTRADEVLKRLGAGQPVSKEVRQSAQLLLDKGVPLTKETVKALRQFFDEGAGSSLKRIQTVKALAGKHLEVTRPQLQAVHEALHGRPLQETLQQISAKSKRINEMGQRLTVQEEQAVTRALQRWISQQNQQTTAQTSLNETLQEVRNRTAQLSNVQETIGIVRNQLLTHPEISETSAKQLEKVLKQADYLQQTGRERLLQAFSQTEEGESGSTGQFTELLKKGTDLTSMRNEAVSILPPGNKRQALAVERGINQAIQLENAGSQRIGQVLQSMVSAGPIEEVLQQAHKQLGKEPDFRKAADYIRHEAGNHPELSDKQQTQLTDGVQRAINKADNGMEMAARQEVAALLLQMKEQVLEHRTNDTTGLLGQNQSRLLLETKITEKLAALTGEFQGIKRDVTKKLDQAHHLMEERRTAPQARQLLETTIKSLDKTILRSEMTLFTDMKTERSLLQASSQLAEASKFLQKNMLSEARQIVRQVQSLIERLQFHPSEQKLKHFTASGKEQGERLTSTQRQASPADAYRPSSLQEGSARQVFDYLRSIGFNREAEISQSLAGNRSPIGDENVKHKLMQLARNEEEGSRLQQQAAQGVNHITGQQLLSKPDPGSPIQTMFFSLPYLLKGKVKNLQVYVNSRDERGTLDWENCSLYFLIETKKLGEVGISVQASERNLQVTLKNDQQNLKSSMEPLIKKTENALTELGYRVAGIHFKAFTEKETKEEDQSDSMPVFTEKGFDYKI</sequence>
<protein>
    <recommendedName>
        <fullName evidence="4">Hook-length control protein FliK</fullName>
    </recommendedName>
</protein>